<dbReference type="SUPFAM" id="SSF50978">
    <property type="entry name" value="WD40 repeat-like"/>
    <property type="match status" value="1"/>
</dbReference>
<dbReference type="PANTHER" id="PTHR22847">
    <property type="entry name" value="WD40 REPEAT PROTEIN"/>
    <property type="match status" value="1"/>
</dbReference>
<dbReference type="EMBL" id="HE573022">
    <property type="protein sequence ID" value="CCC48299.1"/>
    <property type="molecule type" value="Genomic_DNA"/>
</dbReference>
<protein>
    <recommendedName>
        <fullName evidence="4">Guanine nucleotide-binding protein subunit beta-like protein</fullName>
    </recommendedName>
</protein>
<dbReference type="VEuPathDB" id="TriTrypDB:TvY486_0600900"/>
<gene>
    <name evidence="3" type="ORF">TVY486_0600900</name>
</gene>
<dbReference type="InterPro" id="IPR011047">
    <property type="entry name" value="Quinoprotein_ADH-like_sf"/>
</dbReference>
<reference evidence="3" key="1">
    <citation type="journal article" date="2012" name="Proc. Natl. Acad. Sci. U.S.A.">
        <title>Antigenic diversity is generated by distinct evolutionary mechanisms in African trypanosome species.</title>
        <authorList>
            <person name="Jackson A.P."/>
            <person name="Berry A."/>
            <person name="Aslett M."/>
            <person name="Allison H.C."/>
            <person name="Burton P."/>
            <person name="Vavrova-Anderson J."/>
            <person name="Brown R."/>
            <person name="Browne H."/>
            <person name="Corton N."/>
            <person name="Hauser H."/>
            <person name="Gamble J."/>
            <person name="Gilderthorp R."/>
            <person name="Marcello L."/>
            <person name="McQuillan J."/>
            <person name="Otto T.D."/>
            <person name="Quail M.A."/>
            <person name="Sanders M.J."/>
            <person name="van Tonder A."/>
            <person name="Ginger M.L."/>
            <person name="Field M.C."/>
            <person name="Barry J.D."/>
            <person name="Hertz-Fowler C."/>
            <person name="Berriman M."/>
        </authorList>
    </citation>
    <scope>NUCLEOTIDE SEQUENCE</scope>
    <source>
        <strain evidence="3">Y486</strain>
    </source>
</reference>
<dbReference type="PANTHER" id="PTHR22847:SF637">
    <property type="entry name" value="WD REPEAT DOMAIN 5B"/>
    <property type="match status" value="1"/>
</dbReference>
<evidence type="ECO:0008006" key="4">
    <source>
        <dbReference type="Google" id="ProtNLM"/>
    </source>
</evidence>
<dbReference type="Gene3D" id="3.80.10.10">
    <property type="entry name" value="Ribonuclease Inhibitor"/>
    <property type="match status" value="1"/>
</dbReference>
<proteinExistence type="predicted"/>
<sequence>MPCRFQVELYQECCAHYGVKPNKDIIEQINKPGFLTVDTIDASRTFLGELGVKALLNFVDCHSGIQRLILVKNGMNASCVDYLCSVLRHSSYLSYIDVSRNPVTTPSARQIWETVRAVPTIREVKAENCGIDEEWMHRLDRCCKANDELQRLGFHVYGPERPLQAWEAVFIIVIGPNAIVEKYSADIVPYVSSFMSSLRLRLALFRIEETDTPDAMRMKVQRCREKRNYNLSWCIVLLDRSSPCSEVESNALMAVLQQEKPIIQPLRNKLGVARDPVYRCVNNLFVYDLTHMRRAETEGAEAEREGKSGVVYIPANVWLPLAGITDTSGIKVPPAVGVTSKSCWKVRCQTDLCAALSAVFSEKPRSKEMLMRAETQDRYIVQLTEKEKHIFSLYPKCKEVSQYIESPSDSATVPLIIFSADADRNTYILSWAASKYGSWDSMRVIWYPAEQGNRSLVVFFHYLLQNICSAPKRVYISLEELCHDVHKAISEYKEKTLLLLVPCLDTLDSCGTRHSLALDWLPSTLPNKVRVIVTLNTESSIFGTLRKRRPQPFDVLNTPLPTSVRAELFAEELSRRMNEVGAGQCKMNRTTRQLELWNKSLENAFLEKEGSLNIVFAVYAASYLQRLPEDVAEQSLALIVSEKVPDTVDEMLTGLLHRYEELAGSTTVQYIVTCLAITPLPISELIFICEELGPCPRQRTLPTLIMLSDDGLVNLRTDCVIHLACSMVRNAAMSLYGDLLDTVSVLVETHFYRLIRTKSPDMSFCFRQLGSIMIANGNFDSACELVLNTAIVDAVLTRDKTNALYLLDTIFRLLNAYDILAELGDTAYGLADRQEQRKSRSALLNALKDIQTYDCFFFQSTLLKSDSSPYHVQSMNTAELPYTVLVPLNTAGEESASHSMTLRYPPMYIHLRGEYLVVTTTQEVLVYSTADFDKIVAKSNMPFELNQNVRGALIAAGTRAIIITDKLLLLWDFSGHSFALLEDTTASLSDDILDTFGLQLIVRHPSNGRLSIVDVSKKHVVTELQEVGAPLREAFFFGHGILALALYDLFIIKGSKVIKLAHSGVIRCVCFPSDDCLIASSVNEDIWTWSADGQLLHLIRTGMTPVEDLCFSTSGAFLLSRQHEGMKVWRSLNGKFVKKLEQTFDEITTCCFFTEDETNIISQSGPYIALWDAILCRPLGAITCSSGVFTLAQERNRMLITATSKKEVKIWRLDGKPLSSTDAAKEKPLTSQWRRNGKVSRFAIIRLLVDFTGVFLAIIDERNTLFLQRIDGNEPLMFVANNVHSVAFFGGSILYTEKQNGRCFYCKSICGESAEMTEIYTPADAHHDASLELTAQEGSMYLVAISNLDRRPTIYLFNVTDWSPNNQLVGHIGPVLCSFLVDTLLFTIGQDGVVRLWSLLRHAERTSYAHSCPIVSAARTMESIGAAFYFIDANLRLFHVHAENISSTTGAAFVVTQVTLLLTTPQPTRMTQVLFVSDLLVLSDEEGSVYLVDIRHGGAVSKLPNYKCLCVAASLVGPDVYVITGHTTGEVILHQVRFAG</sequence>
<keyword evidence="2" id="KW-0677">Repeat</keyword>
<dbReference type="SUPFAM" id="SSF50998">
    <property type="entry name" value="Quinoprotein alcohol dehydrogenase-like"/>
    <property type="match status" value="1"/>
</dbReference>
<organism evidence="3">
    <name type="scientific">Trypanosoma vivax (strain Y486)</name>
    <dbReference type="NCBI Taxonomy" id="1055687"/>
    <lineage>
        <taxon>Eukaryota</taxon>
        <taxon>Discoba</taxon>
        <taxon>Euglenozoa</taxon>
        <taxon>Kinetoplastea</taxon>
        <taxon>Metakinetoplastina</taxon>
        <taxon>Trypanosomatida</taxon>
        <taxon>Trypanosomatidae</taxon>
        <taxon>Trypanosoma</taxon>
        <taxon>Duttonella</taxon>
    </lineage>
</organism>
<dbReference type="InterPro" id="IPR036322">
    <property type="entry name" value="WD40_repeat_dom_sf"/>
</dbReference>
<name>G0TWG1_TRYVY</name>
<evidence type="ECO:0000256" key="2">
    <source>
        <dbReference type="ARBA" id="ARBA00022737"/>
    </source>
</evidence>
<dbReference type="InterPro" id="IPR001680">
    <property type="entry name" value="WD40_rpt"/>
</dbReference>
<dbReference type="InterPro" id="IPR015943">
    <property type="entry name" value="WD40/YVTN_repeat-like_dom_sf"/>
</dbReference>
<evidence type="ECO:0000256" key="1">
    <source>
        <dbReference type="ARBA" id="ARBA00022574"/>
    </source>
</evidence>
<dbReference type="SMART" id="SM00320">
    <property type="entry name" value="WD40"/>
    <property type="match status" value="5"/>
</dbReference>
<dbReference type="Gene3D" id="2.130.10.10">
    <property type="entry name" value="YVTN repeat-like/Quinoprotein amine dehydrogenase"/>
    <property type="match status" value="2"/>
</dbReference>
<evidence type="ECO:0000313" key="3">
    <source>
        <dbReference type="EMBL" id="CCC48299.1"/>
    </source>
</evidence>
<dbReference type="InterPro" id="IPR032675">
    <property type="entry name" value="LRR_dom_sf"/>
</dbReference>
<dbReference type="GO" id="GO:1990234">
    <property type="term" value="C:transferase complex"/>
    <property type="evidence" value="ECO:0007669"/>
    <property type="project" value="UniProtKB-ARBA"/>
</dbReference>
<dbReference type="SUPFAM" id="SSF52047">
    <property type="entry name" value="RNI-like"/>
    <property type="match status" value="1"/>
</dbReference>
<accession>G0TWG1</accession>
<keyword evidence="1" id="KW-0853">WD repeat</keyword>